<protein>
    <submittedName>
        <fullName evidence="2">3'-5' exonuclease</fullName>
    </submittedName>
</protein>
<dbReference type="CDD" id="cd05782">
    <property type="entry name" value="DNA_polB_like1_exo"/>
    <property type="match status" value="1"/>
</dbReference>
<dbReference type="STRING" id="194197.BWD09_08440"/>
<organism evidence="2 3">
    <name type="scientific">Neisseria dentiae</name>
    <dbReference type="NCBI Taxonomy" id="194197"/>
    <lineage>
        <taxon>Bacteria</taxon>
        <taxon>Pseudomonadati</taxon>
        <taxon>Pseudomonadota</taxon>
        <taxon>Betaproteobacteria</taxon>
        <taxon>Neisseriales</taxon>
        <taxon>Neisseriaceae</taxon>
        <taxon>Neisseria</taxon>
    </lineage>
</organism>
<keyword evidence="2" id="KW-0540">Nuclease</keyword>
<dbReference type="InterPro" id="IPR019288">
    <property type="entry name" value="3'-5'_exonuclease_PolB-like"/>
</dbReference>
<dbReference type="SUPFAM" id="SSF53098">
    <property type="entry name" value="Ribonuclease H-like"/>
    <property type="match status" value="1"/>
</dbReference>
<name>A0A1X3D7G2_9NEIS</name>
<sequence length="274" mass="31362">MPKPYTEAPAMTPILAFDIETVPDVKGIRTLYELPDSVNDADAVVFAQQKRRAQTGSDFMQHHLHQVVAISCCMRWGQDKIHVGTIGETSDDEETMIAKFFDLVETHTPQLVSWNGGGFDLPVLHYRALIHGIPAARYWDMGEGDFGDSRDFKWNNYISRYHSRHCDLMDLLALYQPRSSVPLDDMAKLCGFPGKLGMDGSKVWEAYHAGRLKDIRDYCETDAANTYLMYLRFRMMSGALDADEYELEIKRMKGYLKTLAEEKAHWAEFCAAWR</sequence>
<feature type="domain" description="Predicted 3'-5' exonuclease PolB-like" evidence="1">
    <location>
        <begin position="57"/>
        <end position="273"/>
    </location>
</feature>
<dbReference type="OrthoDB" id="13288at2"/>
<dbReference type="Proteomes" id="UP000193118">
    <property type="component" value="Unassembled WGS sequence"/>
</dbReference>
<dbReference type="GO" id="GO:0004527">
    <property type="term" value="F:exonuclease activity"/>
    <property type="evidence" value="ECO:0007669"/>
    <property type="project" value="UniProtKB-KW"/>
</dbReference>
<gene>
    <name evidence="2" type="ORF">BWD09_08440</name>
</gene>
<dbReference type="AlphaFoldDB" id="A0A1X3D7G2"/>
<dbReference type="RefSeq" id="WP_115336338.1">
    <property type="nucleotide sequence ID" value="NZ_CAUJPZ010000026.1"/>
</dbReference>
<keyword evidence="2" id="KW-0378">Hydrolase</keyword>
<dbReference type="Gene3D" id="3.30.420.10">
    <property type="entry name" value="Ribonuclease H-like superfamily/Ribonuclease H"/>
    <property type="match status" value="1"/>
</dbReference>
<dbReference type="EMBL" id="MTBO01000021">
    <property type="protein sequence ID" value="OSI15682.1"/>
    <property type="molecule type" value="Genomic_DNA"/>
</dbReference>
<dbReference type="InterPro" id="IPR012337">
    <property type="entry name" value="RNaseH-like_sf"/>
</dbReference>
<dbReference type="InterPro" id="IPR036397">
    <property type="entry name" value="RNaseH_sf"/>
</dbReference>
<dbReference type="Pfam" id="PF10108">
    <property type="entry name" value="DNA_pol_B_exo2"/>
    <property type="match status" value="1"/>
</dbReference>
<evidence type="ECO:0000259" key="1">
    <source>
        <dbReference type="Pfam" id="PF10108"/>
    </source>
</evidence>
<accession>A0A1X3D7G2</accession>
<evidence type="ECO:0000313" key="2">
    <source>
        <dbReference type="EMBL" id="OSI15682.1"/>
    </source>
</evidence>
<proteinExistence type="predicted"/>
<reference evidence="3" key="1">
    <citation type="submission" date="2017-01" db="EMBL/GenBank/DDBJ databases">
        <authorList>
            <person name="Wolfgang W.J."/>
            <person name="Cole J."/>
            <person name="Wroblewski D."/>
            <person name="Mcginnis J."/>
            <person name="Musser K.A."/>
        </authorList>
    </citation>
    <scope>NUCLEOTIDE SEQUENCE [LARGE SCALE GENOMIC DNA]</scope>
    <source>
        <strain evidence="3">DSM 19151</strain>
    </source>
</reference>
<keyword evidence="2" id="KW-0269">Exonuclease</keyword>
<comment type="caution">
    <text evidence="2">The sequence shown here is derived from an EMBL/GenBank/DDBJ whole genome shotgun (WGS) entry which is preliminary data.</text>
</comment>
<keyword evidence="3" id="KW-1185">Reference proteome</keyword>
<dbReference type="GO" id="GO:0003676">
    <property type="term" value="F:nucleic acid binding"/>
    <property type="evidence" value="ECO:0007669"/>
    <property type="project" value="InterPro"/>
</dbReference>
<evidence type="ECO:0000313" key="3">
    <source>
        <dbReference type="Proteomes" id="UP000193118"/>
    </source>
</evidence>
<dbReference type="GeneID" id="94581098"/>